<dbReference type="PANTHER" id="PTHR43941:SF1">
    <property type="entry name" value="STRUCTURAL MAINTENANCE OF CHROMOSOMES PROTEIN 2"/>
    <property type="match status" value="1"/>
</dbReference>
<accession>A0A8S9URQ0</accession>
<feature type="compositionally biased region" description="Polar residues" evidence="2">
    <location>
        <begin position="515"/>
        <end position="528"/>
    </location>
</feature>
<gene>
    <name evidence="3" type="ORF">GN958_ATG07185</name>
</gene>
<comment type="caution">
    <text evidence="3">The sequence shown here is derived from an EMBL/GenBank/DDBJ whole genome shotgun (WGS) entry which is preliminary data.</text>
</comment>
<evidence type="ECO:0000313" key="3">
    <source>
        <dbReference type="EMBL" id="KAF4143625.1"/>
    </source>
</evidence>
<proteinExistence type="predicted"/>
<evidence type="ECO:0000256" key="1">
    <source>
        <dbReference type="SAM" id="Coils"/>
    </source>
</evidence>
<dbReference type="Gene3D" id="1.10.287.1490">
    <property type="match status" value="1"/>
</dbReference>
<reference evidence="3" key="1">
    <citation type="submission" date="2020-03" db="EMBL/GenBank/DDBJ databases">
        <title>Hybrid Assembly of Korean Phytophthora infestans isolates.</title>
        <authorList>
            <person name="Prokchorchik M."/>
            <person name="Lee Y."/>
            <person name="Seo J."/>
            <person name="Cho J.-H."/>
            <person name="Park Y.-E."/>
            <person name="Jang D.-C."/>
            <person name="Im J.-S."/>
            <person name="Choi J.-G."/>
            <person name="Park H.-J."/>
            <person name="Lee G.-B."/>
            <person name="Lee Y.-G."/>
            <person name="Hong S.-Y."/>
            <person name="Cho K."/>
            <person name="Sohn K.H."/>
        </authorList>
    </citation>
    <scope>NUCLEOTIDE SEQUENCE</scope>
    <source>
        <strain evidence="3">KR_2_A2</strain>
    </source>
</reference>
<feature type="compositionally biased region" description="Basic and acidic residues" evidence="2">
    <location>
        <begin position="610"/>
        <end position="624"/>
    </location>
</feature>
<feature type="compositionally biased region" description="Low complexity" evidence="2">
    <location>
        <begin position="439"/>
        <end position="473"/>
    </location>
</feature>
<organism evidence="3 4">
    <name type="scientific">Phytophthora infestans</name>
    <name type="common">Potato late blight agent</name>
    <name type="synonym">Botrytis infestans</name>
    <dbReference type="NCBI Taxonomy" id="4787"/>
    <lineage>
        <taxon>Eukaryota</taxon>
        <taxon>Sar</taxon>
        <taxon>Stramenopiles</taxon>
        <taxon>Oomycota</taxon>
        <taxon>Peronosporomycetes</taxon>
        <taxon>Peronosporales</taxon>
        <taxon>Peronosporaceae</taxon>
        <taxon>Phytophthora</taxon>
    </lineage>
</organism>
<feature type="compositionally biased region" description="Low complexity" evidence="2">
    <location>
        <begin position="494"/>
        <end position="514"/>
    </location>
</feature>
<evidence type="ECO:0000256" key="2">
    <source>
        <dbReference type="SAM" id="MobiDB-lite"/>
    </source>
</evidence>
<dbReference type="PANTHER" id="PTHR43941">
    <property type="entry name" value="STRUCTURAL MAINTENANCE OF CHROMOSOMES PROTEIN 2"/>
    <property type="match status" value="1"/>
</dbReference>
<feature type="compositionally biased region" description="Acidic residues" evidence="2">
    <location>
        <begin position="555"/>
        <end position="565"/>
    </location>
</feature>
<keyword evidence="1" id="KW-0175">Coiled coil</keyword>
<name>A0A8S9URQ0_PHYIN</name>
<feature type="compositionally biased region" description="Low complexity" evidence="2">
    <location>
        <begin position="397"/>
        <end position="419"/>
    </location>
</feature>
<feature type="region of interest" description="Disordered" evidence="2">
    <location>
        <begin position="1"/>
        <end position="28"/>
    </location>
</feature>
<dbReference type="AlphaFoldDB" id="A0A8S9URQ0"/>
<evidence type="ECO:0000313" key="4">
    <source>
        <dbReference type="Proteomes" id="UP000704712"/>
    </source>
</evidence>
<feature type="region of interest" description="Disordered" evidence="2">
    <location>
        <begin position="310"/>
        <end position="737"/>
    </location>
</feature>
<protein>
    <submittedName>
        <fullName evidence="3">Uncharacterized protein</fullName>
    </submittedName>
</protein>
<feature type="coiled-coil region" evidence="1">
    <location>
        <begin position="90"/>
        <end position="166"/>
    </location>
</feature>
<feature type="compositionally biased region" description="Polar residues" evidence="2">
    <location>
        <begin position="372"/>
        <end position="390"/>
    </location>
</feature>
<feature type="compositionally biased region" description="Gly residues" evidence="2">
    <location>
        <begin position="666"/>
        <end position="728"/>
    </location>
</feature>
<feature type="region of interest" description="Disordered" evidence="2">
    <location>
        <begin position="171"/>
        <end position="201"/>
    </location>
</feature>
<feature type="coiled-coil region" evidence="1">
    <location>
        <begin position="203"/>
        <end position="280"/>
    </location>
</feature>
<dbReference type="Proteomes" id="UP000704712">
    <property type="component" value="Unassembled WGS sequence"/>
</dbReference>
<feature type="compositionally biased region" description="Basic residues" evidence="2">
    <location>
        <begin position="356"/>
        <end position="369"/>
    </location>
</feature>
<sequence>MSPAKRTGKSSGKVPSTTPPVSPSSMSPTDLRVLAQALSDQVQTLTAELQTAQDAQDQAASLHTTQLQTLRAQIHDQAMEIQGGSTAVEIRDLTGRLDRASRQRDVMRDDNDHLLREMALAGSEIHQLQSRIHDLERDLEDSQTARAAADVSLDRLRDELRLTQEEVVTNDYVGSAHDGSALGSARGGSPAPNPPPSSPDVALAQLSEELQDTKESLERASAGRDYALEEFRDKATTEWADAERALTELESKLRRMSDKLKKADATTAKLQDQLSAAQTQQQQLILERDRGLSERDLARRRLALVTAAVSDPLPPLSGPSQAASVSAPLPTVSGADSSTAKRPRSASPAPSTGSSRPHKQARASPKAKPKTNPVSKSVPQAGSTSVSKAGSTPAPKTSVSPSKSGAGSKSGSTARSKSTPASKTGPVATSKTGSTVSKPGSTVSKPGSTSKTGSTAAASKSGSGPKTGSTASKAGSVAPSKTGSAVSESGSTAKTGSTAVSKSGSASKTGSTAGPSVTTPIVPQSASTNPPPARTGPGKGKAKRVIPPGCGLGSSEDDEDEESDWSDGSGPPNRSSSKRTPSAGLYPFTLSDEDADDDDDDDESPEDSEEARTAEEALEEDTRRALSQSRSEARRRSLSTPPPQVAGTAGSGGATVGSAIRVDSDGGSGSDGGRGSPRGGGLFGSGGGGAPGGGSPGSGGGGSPHGGGSPGSPHGGGSPGSPHGGGSPGSVLIPAPP</sequence>
<dbReference type="EMBL" id="JAACNO010001002">
    <property type="protein sequence ID" value="KAF4143625.1"/>
    <property type="molecule type" value="Genomic_DNA"/>
</dbReference>
<feature type="compositionally biased region" description="Polar residues" evidence="2">
    <location>
        <begin position="427"/>
        <end position="438"/>
    </location>
</feature>
<feature type="compositionally biased region" description="Acidic residues" evidence="2">
    <location>
        <begin position="591"/>
        <end position="609"/>
    </location>
</feature>
<feature type="compositionally biased region" description="Polar residues" evidence="2">
    <location>
        <begin position="479"/>
        <end position="493"/>
    </location>
</feature>